<keyword evidence="2" id="KW-1185">Reference proteome</keyword>
<dbReference type="Gene3D" id="3.90.1590.10">
    <property type="entry name" value="glutathione-dependent formaldehyde- activating enzyme (gfa)"/>
    <property type="match status" value="1"/>
</dbReference>
<sequence>MTGHFMAAGQVRDDALVVTDPGAVAWWEAAPGVRYGFCPICGSTLFWRAGARGLTSIAAGTLDPPTGLTTTTAWYVADASDYHRLDPGLVQHRHE</sequence>
<comment type="caution">
    <text evidence="1">The sequence shown here is derived from an EMBL/GenBank/DDBJ whole genome shotgun (WGS) entry which is preliminary data.</text>
</comment>
<gene>
    <name evidence="1" type="ORF">EPD83_002605</name>
</gene>
<name>A0A8T6QZF4_9MICO</name>
<reference evidence="1" key="1">
    <citation type="submission" date="2020-03" db="EMBL/GenBank/DDBJ databases">
        <title>Phycicoccus flavus sp. nov., a novel endophytic actinobacterium isolated from branch of Kandelia candel.</title>
        <authorList>
            <person name="Tuo L."/>
        </authorList>
    </citation>
    <scope>NUCLEOTIDE SEQUENCE</scope>
    <source>
        <strain evidence="1">CMS6Z-2</strain>
    </source>
</reference>
<evidence type="ECO:0000313" key="1">
    <source>
        <dbReference type="EMBL" id="NHA66946.1"/>
    </source>
</evidence>
<proteinExistence type="predicted"/>
<evidence type="ECO:0000313" key="2">
    <source>
        <dbReference type="Proteomes" id="UP000287866"/>
    </source>
</evidence>
<dbReference type="EMBL" id="SAYU02000004">
    <property type="protein sequence ID" value="NHA66946.1"/>
    <property type="molecule type" value="Genomic_DNA"/>
</dbReference>
<organism evidence="1 2">
    <name type="scientific">Phycicoccus flavus</name>
    <dbReference type="NCBI Taxonomy" id="2502783"/>
    <lineage>
        <taxon>Bacteria</taxon>
        <taxon>Bacillati</taxon>
        <taxon>Actinomycetota</taxon>
        <taxon>Actinomycetes</taxon>
        <taxon>Micrococcales</taxon>
        <taxon>Intrasporangiaceae</taxon>
        <taxon>Phycicoccus</taxon>
    </lineage>
</organism>
<dbReference type="Proteomes" id="UP000287866">
    <property type="component" value="Unassembled WGS sequence"/>
</dbReference>
<dbReference type="SUPFAM" id="SSF51316">
    <property type="entry name" value="Mss4-like"/>
    <property type="match status" value="1"/>
</dbReference>
<protein>
    <submittedName>
        <fullName evidence="1">GFA family protein</fullName>
    </submittedName>
</protein>
<dbReference type="AlphaFoldDB" id="A0A8T6QZF4"/>
<accession>A0A8T6QZF4</accession>
<dbReference type="InterPro" id="IPR011057">
    <property type="entry name" value="Mss4-like_sf"/>
</dbReference>